<dbReference type="InterPro" id="IPR050816">
    <property type="entry name" value="Flavin-dep_Halogenase_NPB"/>
</dbReference>
<comment type="similarity">
    <text evidence="3">Belongs to the flavin-dependent halogenase family. Bacterial tryptophan halogenase subfamily.</text>
</comment>
<dbReference type="InterPro" id="IPR036188">
    <property type="entry name" value="FAD/NAD-bd_sf"/>
</dbReference>
<keyword evidence="2" id="KW-0503">Monooxygenase</keyword>
<gene>
    <name evidence="4" type="ORF">GV791_06150</name>
</gene>
<organism evidence="4 5">
    <name type="scientific">Nocardia cyriacigeorgica</name>
    <dbReference type="NCBI Taxonomy" id="135487"/>
    <lineage>
        <taxon>Bacteria</taxon>
        <taxon>Bacillati</taxon>
        <taxon>Actinomycetota</taxon>
        <taxon>Actinomycetes</taxon>
        <taxon>Mycobacteriales</taxon>
        <taxon>Nocardiaceae</taxon>
        <taxon>Nocardia</taxon>
    </lineage>
</organism>
<dbReference type="Pfam" id="PF13450">
    <property type="entry name" value="NAD_binding_8"/>
    <property type="match status" value="1"/>
</dbReference>
<dbReference type="PRINTS" id="PR00420">
    <property type="entry name" value="RNGMNOXGNASE"/>
</dbReference>
<dbReference type="PANTHER" id="PTHR43747:SF5">
    <property type="entry name" value="FAD-BINDING DOMAIN-CONTAINING PROTEIN"/>
    <property type="match status" value="1"/>
</dbReference>
<evidence type="ECO:0000256" key="3">
    <source>
        <dbReference type="ARBA" id="ARBA00038396"/>
    </source>
</evidence>
<dbReference type="SUPFAM" id="SSF51905">
    <property type="entry name" value="FAD/NAD(P)-binding domain"/>
    <property type="match status" value="1"/>
</dbReference>
<dbReference type="EMBL" id="JAAGVB010000007">
    <property type="protein sequence ID" value="NEW32142.1"/>
    <property type="molecule type" value="Genomic_DNA"/>
</dbReference>
<sequence length="586" mass="65950">MTPKAAPTTDSRTDFDVAIVGGGIGGSALAAILARHQVRVLIIEAGGHPRFAIGESTVPETIMGLRNLARRYDVPELENLSSHGKLRRTVSTACGVKRNFSFVYHQEGERFRPDQCTQYPTWGPPLGPDSHFFRQDVDAYVYQVALSYGATGMTYRPVTGVDFDSDAAVVNTADGNRYRVKYVVDAGGMRSVLGETLGLRTDPPYRTRTRTIFTHLTGVEPFDRIAGRRRDHGMPSPFSQGTLHHLFEGGWAWVIPFDNHVSSTSRLCSVGINLDLDRYPPGDESPEDEFWAHVRRFPDFHRQLANARAVRPYTASQRNQFASRQLAGDRWCLLPHASDFIDPLFSSGLAVTVMALNSLGHRLIDAVRANDFSRERFEYVETWVKRAFGYYDDLVDCSYVAFGDFDLWNAWFRVWMLGTLYGVNGQMQAGFAFDRTQNRLVFDALEQAPYRGLQGIDNPHCAAMFGRARAAVHAYRDKEITAGEACGRIYEALRDSNLAPQFWDILDPDRRCPSGPFTLWSMARILMWGKWSSPEHVRGKYFADGFDVVIPEAASFYGGEVRAGLTTAYQGMRDMVVAGNRDWRRR</sequence>
<dbReference type="PANTHER" id="PTHR43747">
    <property type="entry name" value="FAD-BINDING PROTEIN"/>
    <property type="match status" value="1"/>
</dbReference>
<evidence type="ECO:0000313" key="5">
    <source>
        <dbReference type="Proteomes" id="UP000471166"/>
    </source>
</evidence>
<reference evidence="4 5" key="1">
    <citation type="submission" date="2020-01" db="EMBL/GenBank/DDBJ databases">
        <title>Genetics and antimicrobial susceptibilities of Nocardia species isolated from the soil; a comparison with species isolated from humans.</title>
        <authorList>
            <person name="Carrasco G."/>
            <person name="Monzon S."/>
            <person name="Sansegundo M."/>
            <person name="Garcia E."/>
            <person name="Garrido N."/>
            <person name="Medina M.J."/>
            <person name="Villalon P."/>
            <person name="Ramirez-Arocha A.C."/>
            <person name="Jimenez P."/>
            <person name="Cuesta I."/>
            <person name="Valdezate S."/>
        </authorList>
    </citation>
    <scope>NUCLEOTIDE SEQUENCE [LARGE SCALE GENOMIC DNA]</scope>
    <source>
        <strain evidence="4 5">CNM20110626</strain>
    </source>
</reference>
<dbReference type="Pfam" id="PF04820">
    <property type="entry name" value="Trp_halogenase"/>
    <property type="match status" value="1"/>
</dbReference>
<dbReference type="Proteomes" id="UP000471166">
    <property type="component" value="Unassembled WGS sequence"/>
</dbReference>
<evidence type="ECO:0000256" key="1">
    <source>
        <dbReference type="ARBA" id="ARBA00023002"/>
    </source>
</evidence>
<keyword evidence="1" id="KW-0560">Oxidoreductase</keyword>
<dbReference type="AlphaFoldDB" id="A0A6P1CJP4"/>
<dbReference type="InterPro" id="IPR006905">
    <property type="entry name" value="Flavin_halogenase"/>
</dbReference>
<evidence type="ECO:0000313" key="4">
    <source>
        <dbReference type="EMBL" id="NEW32142.1"/>
    </source>
</evidence>
<protein>
    <submittedName>
        <fullName evidence="4">NAD(P)-binding protein</fullName>
    </submittedName>
</protein>
<accession>A0A6P1CJP4</accession>
<proteinExistence type="inferred from homology"/>
<dbReference type="Gene3D" id="3.50.50.60">
    <property type="entry name" value="FAD/NAD(P)-binding domain"/>
    <property type="match status" value="1"/>
</dbReference>
<dbReference type="RefSeq" id="WP_163842511.1">
    <property type="nucleotide sequence ID" value="NZ_JAAGVB010000007.1"/>
</dbReference>
<dbReference type="GO" id="GO:0004497">
    <property type="term" value="F:monooxygenase activity"/>
    <property type="evidence" value="ECO:0007669"/>
    <property type="project" value="UniProtKB-KW"/>
</dbReference>
<comment type="caution">
    <text evidence="4">The sequence shown here is derived from an EMBL/GenBank/DDBJ whole genome shotgun (WGS) entry which is preliminary data.</text>
</comment>
<evidence type="ECO:0000256" key="2">
    <source>
        <dbReference type="ARBA" id="ARBA00023033"/>
    </source>
</evidence>
<name>A0A6P1CJP4_9NOCA</name>